<sequence length="88" mass="10096">MALFDKLRKKAHFRDIANKISKIDLAKEDNLFKYINNAKQDRILPHKFAETAHQIRMSANKILHLKGGKIDFDQKNTINASYSSPGGR</sequence>
<dbReference type="EMBL" id="BARU01027853">
    <property type="protein sequence ID" value="GAH63970.1"/>
    <property type="molecule type" value="Genomic_DNA"/>
</dbReference>
<comment type="caution">
    <text evidence="1">The sequence shown here is derived from an EMBL/GenBank/DDBJ whole genome shotgun (WGS) entry which is preliminary data.</text>
</comment>
<accession>X1I3X1</accession>
<reference evidence="1" key="1">
    <citation type="journal article" date="2014" name="Front. Microbiol.">
        <title>High frequency of phylogenetically diverse reductive dehalogenase-homologous genes in deep subseafloor sedimentary metagenomes.</title>
        <authorList>
            <person name="Kawai M."/>
            <person name="Futagami T."/>
            <person name="Toyoda A."/>
            <person name="Takaki Y."/>
            <person name="Nishi S."/>
            <person name="Hori S."/>
            <person name="Arai W."/>
            <person name="Tsubouchi T."/>
            <person name="Morono Y."/>
            <person name="Uchiyama I."/>
            <person name="Ito T."/>
            <person name="Fujiyama A."/>
            <person name="Inagaki F."/>
            <person name="Takami H."/>
        </authorList>
    </citation>
    <scope>NUCLEOTIDE SEQUENCE</scope>
    <source>
        <strain evidence="1">Expedition CK06-06</strain>
    </source>
</reference>
<dbReference type="AlphaFoldDB" id="X1I3X1"/>
<protein>
    <submittedName>
        <fullName evidence="1">Uncharacterized protein</fullName>
    </submittedName>
</protein>
<gene>
    <name evidence="1" type="ORF">S03H2_44538</name>
</gene>
<evidence type="ECO:0000313" key="1">
    <source>
        <dbReference type="EMBL" id="GAH63970.1"/>
    </source>
</evidence>
<organism evidence="1">
    <name type="scientific">marine sediment metagenome</name>
    <dbReference type="NCBI Taxonomy" id="412755"/>
    <lineage>
        <taxon>unclassified sequences</taxon>
        <taxon>metagenomes</taxon>
        <taxon>ecological metagenomes</taxon>
    </lineage>
</organism>
<proteinExistence type="predicted"/>
<name>X1I3X1_9ZZZZ</name>